<dbReference type="GO" id="GO:0055085">
    <property type="term" value="P:transmembrane transport"/>
    <property type="evidence" value="ECO:0007669"/>
    <property type="project" value="InterPro"/>
</dbReference>
<evidence type="ECO:0000313" key="8">
    <source>
        <dbReference type="Proteomes" id="UP000265703"/>
    </source>
</evidence>
<feature type="domain" description="SLC26A/SulP transporter" evidence="6">
    <location>
        <begin position="53"/>
        <end position="233"/>
    </location>
</feature>
<accession>A0A397TCA2</accession>
<feature type="transmembrane region" description="Helical" evidence="5">
    <location>
        <begin position="84"/>
        <end position="101"/>
    </location>
</feature>
<name>A0A397TCA2_9GLOM</name>
<dbReference type="InterPro" id="IPR001902">
    <property type="entry name" value="SLC26A/SulP_fam"/>
</dbReference>
<keyword evidence="8" id="KW-1185">Reference proteome</keyword>
<dbReference type="PANTHER" id="PTHR11814">
    <property type="entry name" value="SULFATE TRANSPORTER"/>
    <property type="match status" value="1"/>
</dbReference>
<evidence type="ECO:0000256" key="4">
    <source>
        <dbReference type="ARBA" id="ARBA00023136"/>
    </source>
</evidence>
<sequence>MSETLPHIYNKKRPDFREQTKEVIQNFPQHSLEYVKSLFPIVGWIGRYNLIWLAGDIIAGLTAGAVVIPQGMAYAKVAMLPPEYGLYSSFVGVSLYFLFATSKDITIGPTAVMSLLLGQNMASILASPDHKFTAIELASSFSLFSGIIALILGLFRLGFVVDFIPAPVIAGFTTGSAITISIGQIAKLMGIPKISSSEASYLVLGKTLAGLPKTQLDAAFGFSFLIYLYAVKYGALYA</sequence>
<dbReference type="EMBL" id="QKYT01000090">
    <property type="protein sequence ID" value="RIA94075.1"/>
    <property type="molecule type" value="Genomic_DNA"/>
</dbReference>
<feature type="non-terminal residue" evidence="7">
    <location>
        <position position="238"/>
    </location>
</feature>
<keyword evidence="2 5" id="KW-0812">Transmembrane</keyword>
<dbReference type="Pfam" id="PF00916">
    <property type="entry name" value="Sulfate_transp"/>
    <property type="match status" value="1"/>
</dbReference>
<evidence type="ECO:0000256" key="1">
    <source>
        <dbReference type="ARBA" id="ARBA00004141"/>
    </source>
</evidence>
<comment type="subcellular location">
    <subcellularLocation>
        <location evidence="1">Membrane</location>
        <topology evidence="1">Multi-pass membrane protein</topology>
    </subcellularLocation>
</comment>
<keyword evidence="3 5" id="KW-1133">Transmembrane helix</keyword>
<feature type="transmembrane region" description="Helical" evidence="5">
    <location>
        <begin position="163"/>
        <end position="186"/>
    </location>
</feature>
<protein>
    <submittedName>
        <fullName evidence="7">Sulfate transporter N-terminal domain with GLY motif-domain-containing protein</fullName>
    </submittedName>
</protein>
<dbReference type="Proteomes" id="UP000265703">
    <property type="component" value="Unassembled WGS sequence"/>
</dbReference>
<feature type="transmembrane region" description="Helical" evidence="5">
    <location>
        <begin position="137"/>
        <end position="157"/>
    </location>
</feature>
<evidence type="ECO:0000256" key="2">
    <source>
        <dbReference type="ARBA" id="ARBA00022692"/>
    </source>
</evidence>
<reference evidence="7 8" key="1">
    <citation type="submission" date="2018-06" db="EMBL/GenBank/DDBJ databases">
        <title>Comparative genomics reveals the genomic features of Rhizophagus irregularis, R. cerebriforme, R. diaphanum and Gigaspora rosea, and their symbiotic lifestyle signature.</title>
        <authorList>
            <person name="Morin E."/>
            <person name="San Clemente H."/>
            <person name="Chen E.C.H."/>
            <person name="De La Providencia I."/>
            <person name="Hainaut M."/>
            <person name="Kuo A."/>
            <person name="Kohler A."/>
            <person name="Murat C."/>
            <person name="Tang N."/>
            <person name="Roy S."/>
            <person name="Loubradou J."/>
            <person name="Henrissat B."/>
            <person name="Grigoriev I.V."/>
            <person name="Corradi N."/>
            <person name="Roux C."/>
            <person name="Martin F.M."/>
        </authorList>
    </citation>
    <scope>NUCLEOTIDE SEQUENCE [LARGE SCALE GENOMIC DNA]</scope>
    <source>
        <strain evidence="7 8">DAOM 227022</strain>
    </source>
</reference>
<feature type="transmembrane region" description="Helical" evidence="5">
    <location>
        <begin position="50"/>
        <end position="72"/>
    </location>
</feature>
<comment type="caution">
    <text evidence="7">The sequence shown here is derived from an EMBL/GenBank/DDBJ whole genome shotgun (WGS) entry which is preliminary data.</text>
</comment>
<dbReference type="OrthoDB" id="288203at2759"/>
<dbReference type="STRING" id="658196.A0A397TCA2"/>
<dbReference type="GO" id="GO:0016020">
    <property type="term" value="C:membrane"/>
    <property type="evidence" value="ECO:0007669"/>
    <property type="project" value="UniProtKB-SubCell"/>
</dbReference>
<organism evidence="7 8">
    <name type="scientific">Glomus cerebriforme</name>
    <dbReference type="NCBI Taxonomy" id="658196"/>
    <lineage>
        <taxon>Eukaryota</taxon>
        <taxon>Fungi</taxon>
        <taxon>Fungi incertae sedis</taxon>
        <taxon>Mucoromycota</taxon>
        <taxon>Glomeromycotina</taxon>
        <taxon>Glomeromycetes</taxon>
        <taxon>Glomerales</taxon>
        <taxon>Glomeraceae</taxon>
        <taxon>Glomus</taxon>
    </lineage>
</organism>
<dbReference type="AlphaFoldDB" id="A0A397TCA2"/>
<keyword evidence="4 5" id="KW-0472">Membrane</keyword>
<evidence type="ECO:0000256" key="3">
    <source>
        <dbReference type="ARBA" id="ARBA00022989"/>
    </source>
</evidence>
<gene>
    <name evidence="7" type="ORF">C1645_818536</name>
</gene>
<feature type="transmembrane region" description="Helical" evidence="5">
    <location>
        <begin position="107"/>
        <end position="125"/>
    </location>
</feature>
<proteinExistence type="predicted"/>
<dbReference type="InterPro" id="IPR011547">
    <property type="entry name" value="SLC26A/SulP_dom"/>
</dbReference>
<evidence type="ECO:0000259" key="6">
    <source>
        <dbReference type="Pfam" id="PF00916"/>
    </source>
</evidence>
<evidence type="ECO:0000313" key="7">
    <source>
        <dbReference type="EMBL" id="RIA94075.1"/>
    </source>
</evidence>
<evidence type="ECO:0000256" key="5">
    <source>
        <dbReference type="SAM" id="Phobius"/>
    </source>
</evidence>